<dbReference type="EMBL" id="BARU01027958">
    <property type="protein sequence ID" value="GAH65070.1"/>
    <property type="molecule type" value="Genomic_DNA"/>
</dbReference>
<proteinExistence type="predicted"/>
<dbReference type="AlphaFoldDB" id="X1I727"/>
<name>X1I727_9ZZZZ</name>
<reference evidence="1" key="1">
    <citation type="journal article" date="2014" name="Front. Microbiol.">
        <title>High frequency of phylogenetically diverse reductive dehalogenase-homologous genes in deep subseafloor sedimentary metagenomes.</title>
        <authorList>
            <person name="Kawai M."/>
            <person name="Futagami T."/>
            <person name="Toyoda A."/>
            <person name="Takaki Y."/>
            <person name="Nishi S."/>
            <person name="Hori S."/>
            <person name="Arai W."/>
            <person name="Tsubouchi T."/>
            <person name="Morono Y."/>
            <person name="Uchiyama I."/>
            <person name="Ito T."/>
            <person name="Fujiyama A."/>
            <person name="Inagaki F."/>
            <person name="Takami H."/>
        </authorList>
    </citation>
    <scope>NUCLEOTIDE SEQUENCE</scope>
    <source>
        <strain evidence="1">Expedition CK06-06</strain>
    </source>
</reference>
<comment type="caution">
    <text evidence="1">The sequence shown here is derived from an EMBL/GenBank/DDBJ whole genome shotgun (WGS) entry which is preliminary data.</text>
</comment>
<evidence type="ECO:0000313" key="1">
    <source>
        <dbReference type="EMBL" id="GAH65070.1"/>
    </source>
</evidence>
<sequence>YPFPEPSINANFVYTIDEVNSEIDFNDISTFNVKPIDDWNWLINGISESTDQNFIYTTTAYEDINACLIIDNNDDTLTDTTCQSFNSGSLVGRITINTFDENSLNPLYNVNINFNGTDYNASNTMDINNPLSNSSSSQYTFTLTKTDYATRYYVVDLNKFSDLDINFALLPTALSTTVPFKVYQTDETTLFTNTYIELYLPDINNWVVGRTKTSVLGETSFEIHLEDQNYYANVNNGEFVYQPVALTILYPKNEETLLEIVEDWQIEI</sequence>
<organism evidence="1">
    <name type="scientific">marine sediment metagenome</name>
    <dbReference type="NCBI Taxonomy" id="412755"/>
    <lineage>
        <taxon>unclassified sequences</taxon>
        <taxon>metagenomes</taxon>
        <taxon>ecological metagenomes</taxon>
    </lineage>
</organism>
<feature type="non-terminal residue" evidence="1">
    <location>
        <position position="268"/>
    </location>
</feature>
<gene>
    <name evidence="1" type="ORF">S03H2_44685</name>
</gene>
<protein>
    <submittedName>
        <fullName evidence="1">Uncharacterized protein</fullName>
    </submittedName>
</protein>
<accession>X1I727</accession>
<feature type="non-terminal residue" evidence="1">
    <location>
        <position position="1"/>
    </location>
</feature>